<keyword evidence="3" id="KW-1185">Reference proteome</keyword>
<dbReference type="Gene3D" id="2.60.120.600">
    <property type="entry name" value="Domain of unknown function DUF1214, C-terminal domain"/>
    <property type="match status" value="1"/>
</dbReference>
<evidence type="ECO:0000313" key="2">
    <source>
        <dbReference type="EMBL" id="GGN43745.1"/>
    </source>
</evidence>
<proteinExistence type="predicted"/>
<dbReference type="InterPro" id="IPR010621">
    <property type="entry name" value="DUF1214"/>
</dbReference>
<gene>
    <name evidence="2" type="ORF">GCM10012285_25480</name>
</gene>
<evidence type="ECO:0000313" key="3">
    <source>
        <dbReference type="Proteomes" id="UP000600080"/>
    </source>
</evidence>
<dbReference type="GeneID" id="301552597"/>
<dbReference type="SUPFAM" id="SSF160935">
    <property type="entry name" value="VPA0735-like"/>
    <property type="match status" value="1"/>
</dbReference>
<organism evidence="2 3">
    <name type="scientific">Streptomyces kronopolitis</name>
    <dbReference type="NCBI Taxonomy" id="1612435"/>
    <lineage>
        <taxon>Bacteria</taxon>
        <taxon>Bacillati</taxon>
        <taxon>Actinomycetota</taxon>
        <taxon>Actinomycetes</taxon>
        <taxon>Kitasatosporales</taxon>
        <taxon>Streptomycetaceae</taxon>
        <taxon>Streptomyces</taxon>
    </lineage>
</organism>
<accession>A0ABQ2JBW3</accession>
<comment type="caution">
    <text evidence="2">The sequence shown here is derived from an EMBL/GenBank/DDBJ whole genome shotgun (WGS) entry which is preliminary data.</text>
</comment>
<dbReference type="PANTHER" id="PTHR36509:SF2">
    <property type="entry name" value="BLL3101 PROTEIN"/>
    <property type="match status" value="1"/>
</dbReference>
<dbReference type="RefSeq" id="WP_229699890.1">
    <property type="nucleotide sequence ID" value="NZ_BMND01000008.1"/>
</dbReference>
<reference evidence="3" key="1">
    <citation type="journal article" date="2019" name="Int. J. Syst. Evol. Microbiol.">
        <title>The Global Catalogue of Microorganisms (GCM) 10K type strain sequencing project: providing services to taxonomists for standard genome sequencing and annotation.</title>
        <authorList>
            <consortium name="The Broad Institute Genomics Platform"/>
            <consortium name="The Broad Institute Genome Sequencing Center for Infectious Disease"/>
            <person name="Wu L."/>
            <person name="Ma J."/>
        </authorList>
    </citation>
    <scope>NUCLEOTIDE SEQUENCE [LARGE SCALE GENOMIC DNA]</scope>
    <source>
        <strain evidence="3">CGMCC 4.7323</strain>
    </source>
</reference>
<dbReference type="Pfam" id="PF06742">
    <property type="entry name" value="DUF1214"/>
    <property type="match status" value="1"/>
</dbReference>
<protein>
    <recommendedName>
        <fullName evidence="1">DUF1214 domain-containing protein</fullName>
    </recommendedName>
</protein>
<sequence length="91" mass="10252">MKAFWSLTMYDPDGFLVRNPIHRYEVGHAVKPVRNSDGSTDIYLQHDAPAGKRSNWLPAPSGRFSMILRMYRPESAVLDGTWSPPAVTMTS</sequence>
<dbReference type="EMBL" id="BMND01000008">
    <property type="protein sequence ID" value="GGN43745.1"/>
    <property type="molecule type" value="Genomic_DNA"/>
</dbReference>
<dbReference type="PANTHER" id="PTHR36509">
    <property type="entry name" value="BLL3101 PROTEIN"/>
    <property type="match status" value="1"/>
</dbReference>
<evidence type="ECO:0000259" key="1">
    <source>
        <dbReference type="Pfam" id="PF06742"/>
    </source>
</evidence>
<dbReference type="InterPro" id="IPR037049">
    <property type="entry name" value="DUF1214_C_sf"/>
</dbReference>
<feature type="domain" description="DUF1214" evidence="1">
    <location>
        <begin position="2"/>
        <end position="74"/>
    </location>
</feature>
<dbReference type="Proteomes" id="UP000600080">
    <property type="component" value="Unassembled WGS sequence"/>
</dbReference>
<name>A0ABQ2JBW3_9ACTN</name>